<organism evidence="1">
    <name type="scientific">marine sediment metagenome</name>
    <dbReference type="NCBI Taxonomy" id="412755"/>
    <lineage>
        <taxon>unclassified sequences</taxon>
        <taxon>metagenomes</taxon>
        <taxon>ecological metagenomes</taxon>
    </lineage>
</organism>
<dbReference type="EMBL" id="BARS01039761">
    <property type="protein sequence ID" value="GAG22640.1"/>
    <property type="molecule type" value="Genomic_DNA"/>
</dbReference>
<feature type="non-terminal residue" evidence="1">
    <location>
        <position position="1"/>
    </location>
</feature>
<comment type="caution">
    <text evidence="1">The sequence shown here is derived from an EMBL/GenBank/DDBJ whole genome shotgun (WGS) entry which is preliminary data.</text>
</comment>
<gene>
    <name evidence="1" type="ORF">S01H1_60696</name>
</gene>
<protein>
    <submittedName>
        <fullName evidence="1">Uncharacterized protein</fullName>
    </submittedName>
</protein>
<name>X0VWH4_9ZZZZ</name>
<accession>X0VWH4</accession>
<sequence>EWHDVAGSKVHALDFFRSMAELLRIRRRYLRLDRS</sequence>
<proteinExistence type="predicted"/>
<reference evidence="1" key="1">
    <citation type="journal article" date="2014" name="Front. Microbiol.">
        <title>High frequency of phylogenetically diverse reductive dehalogenase-homologous genes in deep subseafloor sedimentary metagenomes.</title>
        <authorList>
            <person name="Kawai M."/>
            <person name="Futagami T."/>
            <person name="Toyoda A."/>
            <person name="Takaki Y."/>
            <person name="Nishi S."/>
            <person name="Hori S."/>
            <person name="Arai W."/>
            <person name="Tsubouchi T."/>
            <person name="Morono Y."/>
            <person name="Uchiyama I."/>
            <person name="Ito T."/>
            <person name="Fujiyama A."/>
            <person name="Inagaki F."/>
            <person name="Takami H."/>
        </authorList>
    </citation>
    <scope>NUCLEOTIDE SEQUENCE</scope>
    <source>
        <strain evidence="1">Expedition CK06-06</strain>
    </source>
</reference>
<dbReference type="AlphaFoldDB" id="X0VWH4"/>
<evidence type="ECO:0000313" key="1">
    <source>
        <dbReference type="EMBL" id="GAG22640.1"/>
    </source>
</evidence>